<dbReference type="InterPro" id="IPR025734">
    <property type="entry name" value="EspG"/>
</dbReference>
<name>A0A1I5GTA9_9PSEU</name>
<comment type="subcellular location">
    <subcellularLocation>
        <location evidence="1">Cytoplasm</location>
    </subcellularLocation>
</comment>
<keyword evidence="3" id="KW-0963">Cytoplasm</keyword>
<dbReference type="Proteomes" id="UP000199137">
    <property type="component" value="Unassembled WGS sequence"/>
</dbReference>
<dbReference type="AlphaFoldDB" id="A0A1I5GTA9"/>
<dbReference type="EMBL" id="FOWC01000001">
    <property type="protein sequence ID" value="SFO39120.1"/>
    <property type="molecule type" value="Genomic_DNA"/>
</dbReference>
<evidence type="ECO:0000256" key="2">
    <source>
        <dbReference type="ARBA" id="ARBA00006411"/>
    </source>
</evidence>
<evidence type="ECO:0000313" key="6">
    <source>
        <dbReference type="Proteomes" id="UP000199137"/>
    </source>
</evidence>
<reference evidence="6" key="1">
    <citation type="submission" date="2016-10" db="EMBL/GenBank/DDBJ databases">
        <authorList>
            <person name="Varghese N."/>
            <person name="Submissions S."/>
        </authorList>
    </citation>
    <scope>NUCLEOTIDE SEQUENCE [LARGE SCALE GENOMIC DNA]</scope>
    <source>
        <strain evidence="6">DSM 44637</strain>
    </source>
</reference>
<proteinExistence type="inferred from homology"/>
<keyword evidence="4" id="KW-0143">Chaperone</keyword>
<dbReference type="RefSeq" id="WP_093572662.1">
    <property type="nucleotide sequence ID" value="NZ_FOWC01000001.1"/>
</dbReference>
<dbReference type="OrthoDB" id="3636725at2"/>
<organism evidence="5 6">
    <name type="scientific">Amycolatopsis rubida</name>
    <dbReference type="NCBI Taxonomy" id="112413"/>
    <lineage>
        <taxon>Bacteria</taxon>
        <taxon>Bacillati</taxon>
        <taxon>Actinomycetota</taxon>
        <taxon>Actinomycetes</taxon>
        <taxon>Pseudonocardiales</taxon>
        <taxon>Pseudonocardiaceae</taxon>
        <taxon>Amycolatopsis</taxon>
    </lineage>
</organism>
<evidence type="ECO:0000256" key="1">
    <source>
        <dbReference type="ARBA" id="ARBA00004496"/>
    </source>
</evidence>
<evidence type="ECO:0000256" key="4">
    <source>
        <dbReference type="ARBA" id="ARBA00023186"/>
    </source>
</evidence>
<dbReference type="Pfam" id="PF14011">
    <property type="entry name" value="ESX-1_EspG"/>
    <property type="match status" value="1"/>
</dbReference>
<evidence type="ECO:0000313" key="5">
    <source>
        <dbReference type="EMBL" id="SFO39120.1"/>
    </source>
</evidence>
<dbReference type="STRING" id="112413.SAMN05421854_1011791"/>
<protein>
    <submittedName>
        <fullName evidence="5">EspG family protein</fullName>
    </submittedName>
</protein>
<accession>A0A1I5GTA9</accession>
<sequence length="252" mass="27799">MHEGTGTLPEEFSLGWTETDVAVRRTGLPASWHPFEIRSAGATMTEHNRLAEEAWTALRGRGLADAEKLDRDVEATLRAWTRPDVLIIVRAAELSSGTVLYRACIGEGLGVFSEQVDDGLRFRQVRPERLVDLVLSMFPPYPALPVSPVAITQAPPPKRNAEAPAPSRQDRDALAGYSQWPLHRHGTVELSLRPGQGTLRPVSTATFVDTDGGRYLTFSEPLSDGGFRLHFTPSTGAHLRKWLLETIEEGVR</sequence>
<evidence type="ECO:0000256" key="3">
    <source>
        <dbReference type="ARBA" id="ARBA00022490"/>
    </source>
</evidence>
<gene>
    <name evidence="5" type="ORF">SAMN05421854_1011791</name>
</gene>
<comment type="similarity">
    <text evidence="2">Belongs to the EspG family.</text>
</comment>